<evidence type="ECO:0000313" key="3">
    <source>
        <dbReference type="EMBL" id="TSJ78574.1"/>
    </source>
</evidence>
<protein>
    <recommendedName>
        <fullName evidence="2">Galactosyltransferase C-terminal domain-containing protein</fullName>
    </recommendedName>
</protein>
<dbReference type="PANTHER" id="PTHR40743">
    <property type="entry name" value="NUCLEOTIDE-DIPHOSPHO-SUGAR TRANSFERASE CONTAINING PROTEIN"/>
    <property type="match status" value="1"/>
</dbReference>
<dbReference type="Gene3D" id="3.90.550.10">
    <property type="entry name" value="Spore Coat Polysaccharide Biosynthesis Protein SpsA, Chain A"/>
    <property type="match status" value="1"/>
</dbReference>
<dbReference type="Pfam" id="PF02709">
    <property type="entry name" value="Glyco_transf_7C"/>
    <property type="match status" value="1"/>
</dbReference>
<proteinExistence type="predicted"/>
<dbReference type="OrthoDB" id="552535at2"/>
<dbReference type="GO" id="GO:0016740">
    <property type="term" value="F:transferase activity"/>
    <property type="evidence" value="ECO:0007669"/>
    <property type="project" value="UniProtKB-KW"/>
</dbReference>
<keyword evidence="1" id="KW-0808">Transferase</keyword>
<evidence type="ECO:0000256" key="1">
    <source>
        <dbReference type="ARBA" id="ARBA00022679"/>
    </source>
</evidence>
<dbReference type="InterPro" id="IPR027791">
    <property type="entry name" value="Galactosyl_T_C"/>
</dbReference>
<gene>
    <name evidence="3" type="ORF">FPL22_04540</name>
</gene>
<dbReference type="SUPFAM" id="SSF53448">
    <property type="entry name" value="Nucleotide-diphospho-sugar transferases"/>
    <property type="match status" value="1"/>
</dbReference>
<evidence type="ECO:0000259" key="2">
    <source>
        <dbReference type="Pfam" id="PF02709"/>
    </source>
</evidence>
<evidence type="ECO:0000313" key="4">
    <source>
        <dbReference type="Proteomes" id="UP000315648"/>
    </source>
</evidence>
<dbReference type="PANTHER" id="PTHR40743:SF1">
    <property type="entry name" value="POSSIBLE GLYCOSYLTRANSFERASE"/>
    <property type="match status" value="1"/>
</dbReference>
<feature type="domain" description="Galactosyltransferase C-terminal" evidence="2">
    <location>
        <begin position="118"/>
        <end position="164"/>
    </location>
</feature>
<dbReference type="EMBL" id="VMBG01000001">
    <property type="protein sequence ID" value="TSJ78574.1"/>
    <property type="molecule type" value="Genomic_DNA"/>
</dbReference>
<keyword evidence="4" id="KW-1185">Reference proteome</keyword>
<comment type="caution">
    <text evidence="3">The sequence shown here is derived from an EMBL/GenBank/DDBJ whole genome shotgun (WGS) entry which is preliminary data.</text>
</comment>
<reference evidence="3 4" key="1">
    <citation type="submission" date="2019-07" db="EMBL/GenBank/DDBJ databases">
        <title>Description of 53C-WASEF.</title>
        <authorList>
            <person name="Pitt A."/>
            <person name="Hahn M.W."/>
        </authorList>
    </citation>
    <scope>NUCLEOTIDE SEQUENCE [LARGE SCALE GENOMIC DNA]</scope>
    <source>
        <strain evidence="3 4">53C-WASEF</strain>
    </source>
</reference>
<name>A0A556QPK5_9BACT</name>
<dbReference type="Proteomes" id="UP000315648">
    <property type="component" value="Unassembled WGS sequence"/>
</dbReference>
<dbReference type="AlphaFoldDB" id="A0A556QPK5"/>
<sequence length="305" mass="34486">MFSLVTTCMNRESHLRQSLPHWLALPGLAEVVIVDWSTHESIADLVDLDPRIRICRVEGEAKWRQPYPTNFGISQTTQEIILKCDADCIPSSRIGQYIPTADTFYAGNWRSGRPLGKACVNGQCLFTRTAFEKVNGYSELFRVYARDDEDLYERLSSAGIARRDINPADLNFIEHTQEARVANQGLPTTEADPIEAFLHRQTTFHEMTNVVISHYLPWGPWFPRAVYNPISTQDRFASFKRDISREIPLSAPLLQQAHSHALVAVVTQLFSLSPADAARLDRTRCNQLIRQHLAKKTAPQAQAAV</sequence>
<accession>A0A556QPK5</accession>
<dbReference type="InterPro" id="IPR029044">
    <property type="entry name" value="Nucleotide-diphossugar_trans"/>
</dbReference>
<dbReference type="RefSeq" id="WP_144228915.1">
    <property type="nucleotide sequence ID" value="NZ_CBCRVV010000002.1"/>
</dbReference>
<organism evidence="3 4">
    <name type="scientific">Rariglobus hedericola</name>
    <dbReference type="NCBI Taxonomy" id="2597822"/>
    <lineage>
        <taxon>Bacteria</taxon>
        <taxon>Pseudomonadati</taxon>
        <taxon>Verrucomicrobiota</taxon>
        <taxon>Opitutia</taxon>
        <taxon>Opitutales</taxon>
        <taxon>Opitutaceae</taxon>
        <taxon>Rariglobus</taxon>
    </lineage>
</organism>